<dbReference type="AlphaFoldDB" id="A0A8D9F818"/>
<name>A0A8D9F818_9HEMI</name>
<proteinExistence type="predicted"/>
<organism evidence="1">
    <name type="scientific">Cacopsylla melanoneura</name>
    <dbReference type="NCBI Taxonomy" id="428564"/>
    <lineage>
        <taxon>Eukaryota</taxon>
        <taxon>Metazoa</taxon>
        <taxon>Ecdysozoa</taxon>
        <taxon>Arthropoda</taxon>
        <taxon>Hexapoda</taxon>
        <taxon>Insecta</taxon>
        <taxon>Pterygota</taxon>
        <taxon>Neoptera</taxon>
        <taxon>Paraneoptera</taxon>
        <taxon>Hemiptera</taxon>
        <taxon>Sternorrhyncha</taxon>
        <taxon>Psylloidea</taxon>
        <taxon>Psyllidae</taxon>
        <taxon>Psyllinae</taxon>
        <taxon>Cacopsylla</taxon>
    </lineage>
</organism>
<accession>A0A8D9F818</accession>
<dbReference type="EMBL" id="HBUF01615546">
    <property type="protein sequence ID" value="CAG6779795.1"/>
    <property type="molecule type" value="Transcribed_RNA"/>
</dbReference>
<protein>
    <submittedName>
        <fullName evidence="1">Uncharacterized protein</fullName>
    </submittedName>
</protein>
<evidence type="ECO:0000313" key="1">
    <source>
        <dbReference type="EMBL" id="CAG6779789.1"/>
    </source>
</evidence>
<sequence length="145" mass="17215">MSFADVIRMIYQITDYIIIIAFERLLRLIMGNKKMTQCNSVHCYNTILTIVENKAPFLESPKYFCYFFPSLFFDPLRPYGNVFFSPGNVYLDQIEFYTKEKMSVFVFYNCLPKEKINEQKIKITKFKYILCTVILRLLVLASTFV</sequence>
<reference evidence="1" key="1">
    <citation type="submission" date="2021-05" db="EMBL/GenBank/DDBJ databases">
        <authorList>
            <person name="Alioto T."/>
            <person name="Alioto T."/>
            <person name="Gomez Garrido J."/>
        </authorList>
    </citation>
    <scope>NUCLEOTIDE SEQUENCE</scope>
</reference>
<dbReference type="EMBL" id="HBUF01615547">
    <property type="protein sequence ID" value="CAG6779801.1"/>
    <property type="molecule type" value="Transcribed_RNA"/>
</dbReference>
<dbReference type="EMBL" id="HBUF01615545">
    <property type="protein sequence ID" value="CAG6779789.1"/>
    <property type="molecule type" value="Transcribed_RNA"/>
</dbReference>